<evidence type="ECO:0000256" key="3">
    <source>
        <dbReference type="ARBA" id="ARBA00022679"/>
    </source>
</evidence>
<feature type="domain" description="Glycosyltransferase 2-like" evidence="5">
    <location>
        <begin position="42"/>
        <end position="246"/>
    </location>
</feature>
<keyword evidence="3" id="KW-0808">Transferase</keyword>
<gene>
    <name evidence="6" type="ORF">GCM10008098_23440</name>
</gene>
<evidence type="ECO:0000259" key="5">
    <source>
        <dbReference type="Pfam" id="PF00535"/>
    </source>
</evidence>
<dbReference type="PANTHER" id="PTHR43630:SF1">
    <property type="entry name" value="POLY-BETA-1,6-N-ACETYL-D-GLUCOSAMINE SYNTHASE"/>
    <property type="match status" value="1"/>
</dbReference>
<evidence type="ECO:0000256" key="4">
    <source>
        <dbReference type="SAM" id="Phobius"/>
    </source>
</evidence>
<feature type="transmembrane region" description="Helical" evidence="4">
    <location>
        <begin position="368"/>
        <end position="392"/>
    </location>
</feature>
<comment type="caution">
    <text evidence="6">The sequence shown here is derived from an EMBL/GenBank/DDBJ whole genome shotgun (WGS) entry which is preliminary data.</text>
</comment>
<dbReference type="Pfam" id="PF00535">
    <property type="entry name" value="Glycos_transf_2"/>
    <property type="match status" value="1"/>
</dbReference>
<dbReference type="PANTHER" id="PTHR43630">
    <property type="entry name" value="POLY-BETA-1,6-N-ACETYL-D-GLUCOSAMINE SYNTHASE"/>
    <property type="match status" value="1"/>
</dbReference>
<comment type="similarity">
    <text evidence="1">Belongs to the glycosyltransferase 2 family.</text>
</comment>
<dbReference type="CDD" id="cd06423">
    <property type="entry name" value="CESA_like"/>
    <property type="match status" value="1"/>
</dbReference>
<keyword evidence="4" id="KW-0472">Membrane</keyword>
<dbReference type="InterPro" id="IPR029044">
    <property type="entry name" value="Nucleotide-diphossugar_trans"/>
</dbReference>
<evidence type="ECO:0000256" key="1">
    <source>
        <dbReference type="ARBA" id="ARBA00006739"/>
    </source>
</evidence>
<keyword evidence="4" id="KW-0812">Transmembrane</keyword>
<dbReference type="EMBL" id="BMXT01000002">
    <property type="protein sequence ID" value="GGY29416.1"/>
    <property type="molecule type" value="Genomic_DNA"/>
</dbReference>
<dbReference type="Gene3D" id="3.90.550.10">
    <property type="entry name" value="Spore Coat Polysaccharide Biosynthesis Protein SpsA, Chain A"/>
    <property type="match status" value="1"/>
</dbReference>
<name>A0ABQ2ZY11_9GAMM</name>
<evidence type="ECO:0000313" key="7">
    <source>
        <dbReference type="Proteomes" id="UP000621898"/>
    </source>
</evidence>
<reference evidence="7" key="1">
    <citation type="journal article" date="2019" name="Int. J. Syst. Evol. Microbiol.">
        <title>The Global Catalogue of Microorganisms (GCM) 10K type strain sequencing project: providing services to taxonomists for standard genome sequencing and annotation.</title>
        <authorList>
            <consortium name="The Broad Institute Genomics Platform"/>
            <consortium name="The Broad Institute Genome Sequencing Center for Infectious Disease"/>
            <person name="Wu L."/>
            <person name="Ma J."/>
        </authorList>
    </citation>
    <scope>NUCLEOTIDE SEQUENCE [LARGE SCALE GENOMIC DNA]</scope>
    <source>
        <strain evidence="7">KCTC 22232</strain>
    </source>
</reference>
<evidence type="ECO:0000313" key="6">
    <source>
        <dbReference type="EMBL" id="GGY29416.1"/>
    </source>
</evidence>
<evidence type="ECO:0000256" key="2">
    <source>
        <dbReference type="ARBA" id="ARBA00022676"/>
    </source>
</evidence>
<accession>A0ABQ2ZY11</accession>
<dbReference type="Proteomes" id="UP000621898">
    <property type="component" value="Unassembled WGS sequence"/>
</dbReference>
<keyword evidence="2" id="KW-0328">Glycosyltransferase</keyword>
<feature type="transmembrane region" description="Helical" evidence="4">
    <location>
        <begin position="398"/>
        <end position="417"/>
    </location>
</feature>
<protein>
    <recommendedName>
        <fullName evidence="5">Glycosyltransferase 2-like domain-containing protein</fullName>
    </recommendedName>
</protein>
<dbReference type="SUPFAM" id="SSF53448">
    <property type="entry name" value="Nucleotide-diphospho-sugar transferases"/>
    <property type="match status" value="1"/>
</dbReference>
<dbReference type="RefSeq" id="WP_189441404.1">
    <property type="nucleotide sequence ID" value="NZ_BMXT01000002.1"/>
</dbReference>
<organism evidence="6 7">
    <name type="scientific">Rhodanobacter panaciterrae</name>
    <dbReference type="NCBI Taxonomy" id="490572"/>
    <lineage>
        <taxon>Bacteria</taxon>
        <taxon>Pseudomonadati</taxon>
        <taxon>Pseudomonadota</taxon>
        <taxon>Gammaproteobacteria</taxon>
        <taxon>Lysobacterales</taxon>
        <taxon>Rhodanobacteraceae</taxon>
        <taxon>Rhodanobacter</taxon>
    </lineage>
</organism>
<dbReference type="InterPro" id="IPR001173">
    <property type="entry name" value="Glyco_trans_2-like"/>
</dbReference>
<proteinExistence type="inferred from homology"/>
<keyword evidence="7" id="KW-1185">Reference proteome</keyword>
<sequence>MATAPWFVISPNALLSIIGLLRGPDRTVPTPTHDWRTAVVDVVIPAYREAENITHCLVSVARQTLKPRNIIVVDDGSTDATASCAEQAAQRLGLNVQVIRRQSSIGKTPTIKRQAREFDSDVEFILDGDTFLESPDYIARCVEELYKGAGIASVCGRVLPMRLVDRRNLAATPEYAAVLAGAPFIDPKAARSRLQLMWWGLTNIYRDCLYRFLQGFVFHGQAVFFGGITNPVGCAVAYRREYVKDLFDRYEPQFGDNLTNSEDIFIGFALINQGYRNSQLLDVTARSEEPLATQLPRQISLWSSSFLQSCYYFDPLVRSPFKVFARLRRRWDEKHGEHGQHIQEMRKIQEPYRQAFGEQVTKRYGRPLGWIIFMSAIEKIGFPTALIVLVLLRWWEPLLITLLAESVLSLMVLTVISRGERLKMLGKGLLVTPLRYALVLTEIRTLGQFAIDLWITGNRKWRK</sequence>
<keyword evidence="4" id="KW-1133">Transmembrane helix</keyword>